<dbReference type="AlphaFoldDB" id="A0A4C1VD46"/>
<dbReference type="Proteomes" id="UP000299102">
    <property type="component" value="Unassembled WGS sequence"/>
</dbReference>
<feature type="region of interest" description="Disordered" evidence="1">
    <location>
        <begin position="1"/>
        <end position="50"/>
    </location>
</feature>
<reference evidence="2 3" key="1">
    <citation type="journal article" date="2019" name="Commun. Biol.">
        <title>The bagworm genome reveals a unique fibroin gene that provides high tensile strength.</title>
        <authorList>
            <person name="Kono N."/>
            <person name="Nakamura H."/>
            <person name="Ohtoshi R."/>
            <person name="Tomita M."/>
            <person name="Numata K."/>
            <person name="Arakawa K."/>
        </authorList>
    </citation>
    <scope>NUCLEOTIDE SEQUENCE [LARGE SCALE GENOMIC DNA]</scope>
</reference>
<gene>
    <name evidence="2" type="ORF">EVAR_28112_1</name>
</gene>
<evidence type="ECO:0000313" key="3">
    <source>
        <dbReference type="Proteomes" id="UP000299102"/>
    </source>
</evidence>
<sequence>MAKKTRGRRWTAAPRRGNADDMDDSSTNNSRGPYCDGGEGRRGESGKGRREKGCHPLLLLYLFFVKALIKSRYSVDSDSSLHIILDCLHGIGAAGSARRRPSASPRLYYSTQNWSPKLLPRGFVRRGPLARPGPAPRRARPARCTEQEKKKTQQ</sequence>
<accession>A0A4C1VD46</accession>
<feature type="compositionally biased region" description="Basic and acidic residues" evidence="1">
    <location>
        <begin position="143"/>
        <end position="154"/>
    </location>
</feature>
<evidence type="ECO:0000313" key="2">
    <source>
        <dbReference type="EMBL" id="GBP36771.1"/>
    </source>
</evidence>
<protein>
    <submittedName>
        <fullName evidence="2">Uncharacterized protein</fullName>
    </submittedName>
</protein>
<feature type="region of interest" description="Disordered" evidence="1">
    <location>
        <begin position="119"/>
        <end position="154"/>
    </location>
</feature>
<keyword evidence="3" id="KW-1185">Reference proteome</keyword>
<proteinExistence type="predicted"/>
<organism evidence="2 3">
    <name type="scientific">Eumeta variegata</name>
    <name type="common">Bagworm moth</name>
    <name type="synonym">Eumeta japonica</name>
    <dbReference type="NCBI Taxonomy" id="151549"/>
    <lineage>
        <taxon>Eukaryota</taxon>
        <taxon>Metazoa</taxon>
        <taxon>Ecdysozoa</taxon>
        <taxon>Arthropoda</taxon>
        <taxon>Hexapoda</taxon>
        <taxon>Insecta</taxon>
        <taxon>Pterygota</taxon>
        <taxon>Neoptera</taxon>
        <taxon>Endopterygota</taxon>
        <taxon>Lepidoptera</taxon>
        <taxon>Glossata</taxon>
        <taxon>Ditrysia</taxon>
        <taxon>Tineoidea</taxon>
        <taxon>Psychidae</taxon>
        <taxon>Oiketicinae</taxon>
        <taxon>Eumeta</taxon>
    </lineage>
</organism>
<comment type="caution">
    <text evidence="2">The sequence shown here is derived from an EMBL/GenBank/DDBJ whole genome shotgun (WGS) entry which is preliminary data.</text>
</comment>
<name>A0A4C1VD46_EUMVA</name>
<evidence type="ECO:0000256" key="1">
    <source>
        <dbReference type="SAM" id="MobiDB-lite"/>
    </source>
</evidence>
<dbReference type="EMBL" id="BGZK01000323">
    <property type="protein sequence ID" value="GBP36771.1"/>
    <property type="molecule type" value="Genomic_DNA"/>
</dbReference>
<feature type="compositionally biased region" description="Basic and acidic residues" evidence="1">
    <location>
        <begin position="38"/>
        <end position="50"/>
    </location>
</feature>